<protein>
    <submittedName>
        <fullName evidence="1">Uncharacterized protein</fullName>
    </submittedName>
</protein>
<dbReference type="Proteomes" id="UP000030554">
    <property type="component" value="Unassembled WGS sequence"/>
</dbReference>
<comment type="caution">
    <text evidence="1">The sequence shown here is derived from an EMBL/GenBank/DDBJ whole genome shotgun (WGS) entry which is preliminary data.</text>
</comment>
<reference evidence="1 2" key="1">
    <citation type="submission" date="2014-07" db="EMBL/GenBank/DDBJ databases">
        <title>Chaperone-usher fimbriae in a diverse selection of Gallibacterium genomes.</title>
        <authorList>
            <person name="Kudirkiene E."/>
            <person name="Bager R.J."/>
            <person name="Johnson T.J."/>
            <person name="Bojesen A.M."/>
        </authorList>
    </citation>
    <scope>NUCLEOTIDE SEQUENCE [LARGE SCALE GENOMIC DNA]</scope>
    <source>
        <strain evidence="1 2">4895</strain>
    </source>
</reference>
<evidence type="ECO:0000313" key="1">
    <source>
        <dbReference type="EMBL" id="KGQ59138.1"/>
    </source>
</evidence>
<dbReference type="AlphaFoldDB" id="A0A0A2ZQ08"/>
<accession>A0A0A2ZQ08</accession>
<proteinExistence type="predicted"/>
<organism evidence="1 2">
    <name type="scientific">Gallibacterium anatis 4895</name>
    <dbReference type="NCBI Taxonomy" id="1396510"/>
    <lineage>
        <taxon>Bacteria</taxon>
        <taxon>Pseudomonadati</taxon>
        <taxon>Pseudomonadota</taxon>
        <taxon>Gammaproteobacteria</taxon>
        <taxon>Pasteurellales</taxon>
        <taxon>Pasteurellaceae</taxon>
        <taxon>Gallibacterium</taxon>
    </lineage>
</organism>
<gene>
    <name evidence="1" type="ORF">IO48_12210</name>
</gene>
<name>A0A0A2ZQ08_9PAST</name>
<sequence length="70" mass="8066">MQNKHDFSESVQEKIQSLEEEMKSNPEDLIFLGEKEFDDSKAKEYFGLACDAGSQEGCDKYRELNEKGIQ</sequence>
<evidence type="ECO:0000313" key="2">
    <source>
        <dbReference type="Proteomes" id="UP000030554"/>
    </source>
</evidence>
<dbReference type="EMBL" id="JPJQ01000068">
    <property type="protein sequence ID" value="KGQ59138.1"/>
    <property type="molecule type" value="Genomic_DNA"/>
</dbReference>